<organism evidence="3">
    <name type="scientific">Drosophila persimilis</name>
    <name type="common">Fruit fly</name>
    <dbReference type="NCBI Taxonomy" id="7234"/>
    <lineage>
        <taxon>Eukaryota</taxon>
        <taxon>Metazoa</taxon>
        <taxon>Ecdysozoa</taxon>
        <taxon>Arthropoda</taxon>
        <taxon>Hexapoda</taxon>
        <taxon>Insecta</taxon>
        <taxon>Pterygota</taxon>
        <taxon>Neoptera</taxon>
        <taxon>Endopterygota</taxon>
        <taxon>Diptera</taxon>
        <taxon>Brachycera</taxon>
        <taxon>Muscomorpha</taxon>
        <taxon>Ephydroidea</taxon>
        <taxon>Drosophilidae</taxon>
        <taxon>Drosophila</taxon>
        <taxon>Sophophora</taxon>
    </lineage>
</organism>
<name>B4GY89_DROPE</name>
<evidence type="ECO:0000313" key="3">
    <source>
        <dbReference type="Proteomes" id="UP000008744"/>
    </source>
</evidence>
<dbReference type="Proteomes" id="UP000008744">
    <property type="component" value="Unassembled WGS sequence"/>
</dbReference>
<protein>
    <submittedName>
        <fullName evidence="2">GL19871</fullName>
    </submittedName>
</protein>
<dbReference type="HOGENOM" id="CLU_3089449_0_0_1"/>
<dbReference type="InterPro" id="IPR021922">
    <property type="entry name" value="Par3/HAL_N"/>
</dbReference>
<evidence type="ECO:0000313" key="2">
    <source>
        <dbReference type="EMBL" id="EDW27745.1"/>
    </source>
</evidence>
<dbReference type="SMR" id="B4GY89"/>
<evidence type="ECO:0000259" key="1">
    <source>
        <dbReference type="Pfam" id="PF12053"/>
    </source>
</evidence>
<keyword evidence="3" id="KW-1185">Reference proteome</keyword>
<sequence length="52" mass="5730">MKVPFSFGDVRILVPCGSGELLRQRIGQGGNAALHQGSRKAEMLHLRKRVIT</sequence>
<dbReference type="AlphaFoldDB" id="B4GY89"/>
<feature type="domain" description="Par3/HAL N-terminal" evidence="1">
    <location>
        <begin position="1"/>
        <end position="21"/>
    </location>
</feature>
<dbReference type="EMBL" id="CH479197">
    <property type="protein sequence ID" value="EDW27745.1"/>
    <property type="molecule type" value="Genomic_DNA"/>
</dbReference>
<proteinExistence type="predicted"/>
<dbReference type="Pfam" id="PF12053">
    <property type="entry name" value="Par3_HAL_N_term"/>
    <property type="match status" value="1"/>
</dbReference>
<accession>B4GY89</accession>
<gene>
    <name evidence="2" type="primary">Dper\GL19871</name>
    <name evidence="2" type="ORF">Dper_GL19871</name>
</gene>
<reference evidence="2 3" key="1">
    <citation type="journal article" date="2007" name="Nature">
        <title>Evolution of genes and genomes on the Drosophila phylogeny.</title>
        <authorList>
            <consortium name="Drosophila 12 Genomes Consortium"/>
            <person name="Clark A.G."/>
            <person name="Eisen M.B."/>
            <person name="Smith D.R."/>
            <person name="Bergman C.M."/>
            <person name="Oliver B."/>
            <person name="Markow T.A."/>
            <person name="Kaufman T.C."/>
            <person name="Kellis M."/>
            <person name="Gelbart W."/>
            <person name="Iyer V.N."/>
            <person name="Pollard D.A."/>
            <person name="Sackton T.B."/>
            <person name="Larracuente A.M."/>
            <person name="Singh N.D."/>
            <person name="Abad J.P."/>
            <person name="Abt D.N."/>
            <person name="Adryan B."/>
            <person name="Aguade M."/>
            <person name="Akashi H."/>
            <person name="Anderson W.W."/>
            <person name="Aquadro C.F."/>
            <person name="Ardell D.H."/>
            <person name="Arguello R."/>
            <person name="Artieri C.G."/>
            <person name="Barbash D.A."/>
            <person name="Barker D."/>
            <person name="Barsanti P."/>
            <person name="Batterham P."/>
            <person name="Batzoglou S."/>
            <person name="Begun D."/>
            <person name="Bhutkar A."/>
            <person name="Blanco E."/>
            <person name="Bosak S.A."/>
            <person name="Bradley R.K."/>
            <person name="Brand A.D."/>
            <person name="Brent M.R."/>
            <person name="Brooks A.N."/>
            <person name="Brown R.H."/>
            <person name="Butlin R.K."/>
            <person name="Caggese C."/>
            <person name="Calvi B.R."/>
            <person name="Bernardo de Carvalho A."/>
            <person name="Caspi A."/>
            <person name="Castrezana S."/>
            <person name="Celniker S.E."/>
            <person name="Chang J.L."/>
            <person name="Chapple C."/>
            <person name="Chatterji S."/>
            <person name="Chinwalla A."/>
            <person name="Civetta A."/>
            <person name="Clifton S.W."/>
            <person name="Comeron J.M."/>
            <person name="Costello J.C."/>
            <person name="Coyne J.A."/>
            <person name="Daub J."/>
            <person name="David R.G."/>
            <person name="Delcher A.L."/>
            <person name="Delehaunty K."/>
            <person name="Do C.B."/>
            <person name="Ebling H."/>
            <person name="Edwards K."/>
            <person name="Eickbush T."/>
            <person name="Evans J.D."/>
            <person name="Filipski A."/>
            <person name="Findeiss S."/>
            <person name="Freyhult E."/>
            <person name="Fulton L."/>
            <person name="Fulton R."/>
            <person name="Garcia A.C."/>
            <person name="Gardiner A."/>
            <person name="Garfield D.A."/>
            <person name="Garvin B.E."/>
            <person name="Gibson G."/>
            <person name="Gilbert D."/>
            <person name="Gnerre S."/>
            <person name="Godfrey J."/>
            <person name="Good R."/>
            <person name="Gotea V."/>
            <person name="Gravely B."/>
            <person name="Greenberg A.J."/>
            <person name="Griffiths-Jones S."/>
            <person name="Gross S."/>
            <person name="Guigo R."/>
            <person name="Gustafson E.A."/>
            <person name="Haerty W."/>
            <person name="Hahn M.W."/>
            <person name="Halligan D.L."/>
            <person name="Halpern A.L."/>
            <person name="Halter G.M."/>
            <person name="Han M.V."/>
            <person name="Heger A."/>
            <person name="Hillier L."/>
            <person name="Hinrichs A.S."/>
            <person name="Holmes I."/>
            <person name="Hoskins R.A."/>
            <person name="Hubisz M.J."/>
            <person name="Hultmark D."/>
            <person name="Huntley M.A."/>
            <person name="Jaffe D.B."/>
            <person name="Jagadeeshan S."/>
            <person name="Jeck W.R."/>
            <person name="Johnson J."/>
            <person name="Jones C.D."/>
            <person name="Jordan W.C."/>
            <person name="Karpen G.H."/>
            <person name="Kataoka E."/>
            <person name="Keightley P.D."/>
            <person name="Kheradpour P."/>
            <person name="Kirkness E.F."/>
            <person name="Koerich L.B."/>
            <person name="Kristiansen K."/>
            <person name="Kudrna D."/>
            <person name="Kulathinal R.J."/>
            <person name="Kumar S."/>
            <person name="Kwok R."/>
            <person name="Lander E."/>
            <person name="Langley C.H."/>
            <person name="Lapoint R."/>
            <person name="Lazzaro B.P."/>
            <person name="Lee S.J."/>
            <person name="Levesque L."/>
            <person name="Li R."/>
            <person name="Lin C.F."/>
            <person name="Lin M.F."/>
            <person name="Lindblad-Toh K."/>
            <person name="Llopart A."/>
            <person name="Long M."/>
            <person name="Low L."/>
            <person name="Lozovsky E."/>
            <person name="Lu J."/>
            <person name="Luo M."/>
            <person name="Machado C.A."/>
            <person name="Makalowski W."/>
            <person name="Marzo M."/>
            <person name="Matsuda M."/>
            <person name="Matzkin L."/>
            <person name="McAllister B."/>
            <person name="McBride C.S."/>
            <person name="McKernan B."/>
            <person name="McKernan K."/>
            <person name="Mendez-Lago M."/>
            <person name="Minx P."/>
            <person name="Mollenhauer M.U."/>
            <person name="Montooth K."/>
            <person name="Mount S.M."/>
            <person name="Mu X."/>
            <person name="Myers E."/>
            <person name="Negre B."/>
            <person name="Newfeld S."/>
            <person name="Nielsen R."/>
            <person name="Noor M.A."/>
            <person name="O'Grady P."/>
            <person name="Pachter L."/>
            <person name="Papaceit M."/>
            <person name="Parisi M.J."/>
            <person name="Parisi M."/>
            <person name="Parts L."/>
            <person name="Pedersen J.S."/>
            <person name="Pesole G."/>
            <person name="Phillippy A.M."/>
            <person name="Ponting C.P."/>
            <person name="Pop M."/>
            <person name="Porcelli D."/>
            <person name="Powell J.R."/>
            <person name="Prohaska S."/>
            <person name="Pruitt K."/>
            <person name="Puig M."/>
            <person name="Quesneville H."/>
            <person name="Ram K.R."/>
            <person name="Rand D."/>
            <person name="Rasmussen M.D."/>
            <person name="Reed L.K."/>
            <person name="Reenan R."/>
            <person name="Reily A."/>
            <person name="Remington K.A."/>
            <person name="Rieger T.T."/>
            <person name="Ritchie M.G."/>
            <person name="Robin C."/>
            <person name="Rogers Y.H."/>
            <person name="Rohde C."/>
            <person name="Rozas J."/>
            <person name="Rubenfield M.J."/>
            <person name="Ruiz A."/>
            <person name="Russo S."/>
            <person name="Salzberg S.L."/>
            <person name="Sanchez-Gracia A."/>
            <person name="Saranga D.J."/>
            <person name="Sato H."/>
            <person name="Schaeffer S.W."/>
            <person name="Schatz M.C."/>
            <person name="Schlenke T."/>
            <person name="Schwartz R."/>
            <person name="Segarra C."/>
            <person name="Singh R.S."/>
            <person name="Sirot L."/>
            <person name="Sirota M."/>
            <person name="Sisneros N.B."/>
            <person name="Smith C.D."/>
            <person name="Smith T.F."/>
            <person name="Spieth J."/>
            <person name="Stage D.E."/>
            <person name="Stark A."/>
            <person name="Stephan W."/>
            <person name="Strausberg R.L."/>
            <person name="Strempel S."/>
            <person name="Sturgill D."/>
            <person name="Sutton G."/>
            <person name="Sutton G.G."/>
            <person name="Tao W."/>
            <person name="Teichmann S."/>
            <person name="Tobari Y.N."/>
            <person name="Tomimura Y."/>
            <person name="Tsolas J.M."/>
            <person name="Valente V.L."/>
            <person name="Venter E."/>
            <person name="Venter J.C."/>
            <person name="Vicario S."/>
            <person name="Vieira F.G."/>
            <person name="Vilella A.J."/>
            <person name="Villasante A."/>
            <person name="Walenz B."/>
            <person name="Wang J."/>
            <person name="Wasserman M."/>
            <person name="Watts T."/>
            <person name="Wilson D."/>
            <person name="Wilson R.K."/>
            <person name="Wing R.A."/>
            <person name="Wolfner M.F."/>
            <person name="Wong A."/>
            <person name="Wong G.K."/>
            <person name="Wu C.I."/>
            <person name="Wu G."/>
            <person name="Yamamoto D."/>
            <person name="Yang H.P."/>
            <person name="Yang S.P."/>
            <person name="Yorke J.A."/>
            <person name="Yoshida K."/>
            <person name="Zdobnov E."/>
            <person name="Zhang P."/>
            <person name="Zhang Y."/>
            <person name="Zimin A.V."/>
            <person name="Baldwin J."/>
            <person name="Abdouelleil A."/>
            <person name="Abdulkadir J."/>
            <person name="Abebe A."/>
            <person name="Abera B."/>
            <person name="Abreu J."/>
            <person name="Acer S.C."/>
            <person name="Aftuck L."/>
            <person name="Alexander A."/>
            <person name="An P."/>
            <person name="Anderson E."/>
            <person name="Anderson S."/>
            <person name="Arachi H."/>
            <person name="Azer M."/>
            <person name="Bachantsang P."/>
            <person name="Barry A."/>
            <person name="Bayul T."/>
            <person name="Berlin A."/>
            <person name="Bessette D."/>
            <person name="Bloom T."/>
            <person name="Blye J."/>
            <person name="Boguslavskiy L."/>
            <person name="Bonnet C."/>
            <person name="Boukhgalter B."/>
            <person name="Bourzgui I."/>
            <person name="Brown A."/>
            <person name="Cahill P."/>
            <person name="Channer S."/>
            <person name="Cheshatsang Y."/>
            <person name="Chuda L."/>
            <person name="Citroen M."/>
            <person name="Collymore A."/>
            <person name="Cooke P."/>
            <person name="Costello M."/>
            <person name="D'Aco K."/>
            <person name="Daza R."/>
            <person name="De Haan G."/>
            <person name="DeGray S."/>
            <person name="DeMaso C."/>
            <person name="Dhargay N."/>
            <person name="Dooley K."/>
            <person name="Dooley E."/>
            <person name="Doricent M."/>
            <person name="Dorje P."/>
            <person name="Dorjee K."/>
            <person name="Dupes A."/>
            <person name="Elong R."/>
            <person name="Falk J."/>
            <person name="Farina A."/>
            <person name="Faro S."/>
            <person name="Ferguson D."/>
            <person name="Fisher S."/>
            <person name="Foley C.D."/>
            <person name="Franke A."/>
            <person name="Friedrich D."/>
            <person name="Gadbois L."/>
            <person name="Gearin G."/>
            <person name="Gearin C.R."/>
            <person name="Giannoukos G."/>
            <person name="Goode T."/>
            <person name="Graham J."/>
            <person name="Grandbois E."/>
            <person name="Grewal S."/>
            <person name="Gyaltsen K."/>
            <person name="Hafez N."/>
            <person name="Hagos B."/>
            <person name="Hall J."/>
            <person name="Henson C."/>
            <person name="Hollinger A."/>
            <person name="Honan T."/>
            <person name="Huard M.D."/>
            <person name="Hughes L."/>
            <person name="Hurhula B."/>
            <person name="Husby M.E."/>
            <person name="Kamat A."/>
            <person name="Kanga B."/>
            <person name="Kashin S."/>
            <person name="Khazanovich D."/>
            <person name="Kisner P."/>
            <person name="Lance K."/>
            <person name="Lara M."/>
            <person name="Lee W."/>
            <person name="Lennon N."/>
            <person name="Letendre F."/>
            <person name="LeVine R."/>
            <person name="Lipovsky A."/>
            <person name="Liu X."/>
            <person name="Liu J."/>
            <person name="Liu S."/>
            <person name="Lokyitsang T."/>
            <person name="Lokyitsang Y."/>
            <person name="Lubonja R."/>
            <person name="Lui A."/>
            <person name="MacDonald P."/>
            <person name="Magnisalis V."/>
            <person name="Maru K."/>
            <person name="Matthews C."/>
            <person name="McCusker W."/>
            <person name="McDonough S."/>
            <person name="Mehta T."/>
            <person name="Meldrim J."/>
            <person name="Meneus L."/>
            <person name="Mihai O."/>
            <person name="Mihalev A."/>
            <person name="Mihova T."/>
            <person name="Mittelman R."/>
            <person name="Mlenga V."/>
            <person name="Montmayeur A."/>
            <person name="Mulrain L."/>
            <person name="Navidi A."/>
            <person name="Naylor J."/>
            <person name="Negash T."/>
            <person name="Nguyen T."/>
            <person name="Nguyen N."/>
            <person name="Nicol R."/>
            <person name="Norbu C."/>
            <person name="Norbu N."/>
            <person name="Novod N."/>
            <person name="O'Neill B."/>
            <person name="Osman S."/>
            <person name="Markiewicz E."/>
            <person name="Oyono O.L."/>
            <person name="Patti C."/>
            <person name="Phunkhang P."/>
            <person name="Pierre F."/>
            <person name="Priest M."/>
            <person name="Raghuraman S."/>
            <person name="Rege F."/>
            <person name="Reyes R."/>
            <person name="Rise C."/>
            <person name="Rogov P."/>
            <person name="Ross K."/>
            <person name="Ryan E."/>
            <person name="Settipalli S."/>
            <person name="Shea T."/>
            <person name="Sherpa N."/>
            <person name="Shi L."/>
            <person name="Shih D."/>
            <person name="Sparrow T."/>
            <person name="Spaulding J."/>
            <person name="Stalker J."/>
            <person name="Stange-Thomann N."/>
            <person name="Stavropoulos S."/>
            <person name="Stone C."/>
            <person name="Strader C."/>
            <person name="Tesfaye S."/>
            <person name="Thomson T."/>
            <person name="Thoulutsang Y."/>
            <person name="Thoulutsang D."/>
            <person name="Topham K."/>
            <person name="Topping I."/>
            <person name="Tsamla T."/>
            <person name="Vassiliev H."/>
            <person name="Vo A."/>
            <person name="Wangchuk T."/>
            <person name="Wangdi T."/>
            <person name="Weiand M."/>
            <person name="Wilkinson J."/>
            <person name="Wilson A."/>
            <person name="Yadav S."/>
            <person name="Young G."/>
            <person name="Yu Q."/>
            <person name="Zembek L."/>
            <person name="Zhong D."/>
            <person name="Zimmer A."/>
            <person name="Zwirko Z."/>
            <person name="Jaffe D.B."/>
            <person name="Alvarez P."/>
            <person name="Brockman W."/>
            <person name="Butler J."/>
            <person name="Chin C."/>
            <person name="Gnerre S."/>
            <person name="Grabherr M."/>
            <person name="Kleber M."/>
            <person name="Mauceli E."/>
            <person name="MacCallum I."/>
        </authorList>
    </citation>
    <scope>NUCLEOTIDE SEQUENCE [LARGE SCALE GENOMIC DNA]</scope>
    <source>
        <strain evidence="3">MSH-3 / Tucson 14011-0111.49</strain>
    </source>
</reference>